<evidence type="ECO:0000313" key="1">
    <source>
        <dbReference type="EMBL" id="RIB21287.1"/>
    </source>
</evidence>
<dbReference type="AlphaFoldDB" id="A0A397VIW6"/>
<sequence>MDSNSAQDLTKKCVVKVCRQVPALKWKKITDNVLTKAEANGTLASYYKDYKDEYMCLNCYNAIVVNGASAYVEHAAEWAKGLKRRRNDNTSIFESISLLTNITFERKIIGNDPPIVTFAQLKLIAEDKNDQLSFFFNEIEEMACLEKNPKAERRALE</sequence>
<dbReference type="Proteomes" id="UP000266673">
    <property type="component" value="Unassembled WGS sequence"/>
</dbReference>
<dbReference type="EMBL" id="QKWP01000369">
    <property type="protein sequence ID" value="RIB21287.1"/>
    <property type="molecule type" value="Genomic_DNA"/>
</dbReference>
<evidence type="ECO:0000313" key="2">
    <source>
        <dbReference type="Proteomes" id="UP000266673"/>
    </source>
</evidence>
<organism evidence="1 2">
    <name type="scientific">Gigaspora rosea</name>
    <dbReference type="NCBI Taxonomy" id="44941"/>
    <lineage>
        <taxon>Eukaryota</taxon>
        <taxon>Fungi</taxon>
        <taxon>Fungi incertae sedis</taxon>
        <taxon>Mucoromycota</taxon>
        <taxon>Glomeromycotina</taxon>
        <taxon>Glomeromycetes</taxon>
        <taxon>Diversisporales</taxon>
        <taxon>Gigasporaceae</taxon>
        <taxon>Gigaspora</taxon>
    </lineage>
</organism>
<keyword evidence="2" id="KW-1185">Reference proteome</keyword>
<name>A0A397VIW6_9GLOM</name>
<protein>
    <submittedName>
        <fullName evidence="1">Uncharacterized protein</fullName>
    </submittedName>
</protein>
<reference evidence="1 2" key="1">
    <citation type="submission" date="2018-06" db="EMBL/GenBank/DDBJ databases">
        <title>Comparative genomics reveals the genomic features of Rhizophagus irregularis, R. cerebriforme, R. diaphanum and Gigaspora rosea, and their symbiotic lifestyle signature.</title>
        <authorList>
            <person name="Morin E."/>
            <person name="San Clemente H."/>
            <person name="Chen E.C.H."/>
            <person name="De La Providencia I."/>
            <person name="Hainaut M."/>
            <person name="Kuo A."/>
            <person name="Kohler A."/>
            <person name="Murat C."/>
            <person name="Tang N."/>
            <person name="Roy S."/>
            <person name="Loubradou J."/>
            <person name="Henrissat B."/>
            <person name="Grigoriev I.V."/>
            <person name="Corradi N."/>
            <person name="Roux C."/>
            <person name="Martin F.M."/>
        </authorList>
    </citation>
    <scope>NUCLEOTIDE SEQUENCE [LARGE SCALE GENOMIC DNA]</scope>
    <source>
        <strain evidence="1 2">DAOM 194757</strain>
    </source>
</reference>
<proteinExistence type="predicted"/>
<accession>A0A397VIW6</accession>
<comment type="caution">
    <text evidence="1">The sequence shown here is derived from an EMBL/GenBank/DDBJ whole genome shotgun (WGS) entry which is preliminary data.</text>
</comment>
<dbReference type="OrthoDB" id="2441966at2759"/>
<gene>
    <name evidence="1" type="ORF">C2G38_2177072</name>
</gene>